<dbReference type="AlphaFoldDB" id="A0A067Q5Y1"/>
<keyword evidence="9" id="KW-1185">Reference proteome</keyword>
<organism evidence="8 9">
    <name type="scientific">Jaapia argillacea MUCL 33604</name>
    <dbReference type="NCBI Taxonomy" id="933084"/>
    <lineage>
        <taxon>Eukaryota</taxon>
        <taxon>Fungi</taxon>
        <taxon>Dikarya</taxon>
        <taxon>Basidiomycota</taxon>
        <taxon>Agaricomycotina</taxon>
        <taxon>Agaricomycetes</taxon>
        <taxon>Agaricomycetidae</taxon>
        <taxon>Jaapiales</taxon>
        <taxon>Jaapiaceae</taxon>
        <taxon>Jaapia</taxon>
    </lineage>
</organism>
<dbReference type="Proteomes" id="UP000027265">
    <property type="component" value="Unassembled WGS sequence"/>
</dbReference>
<evidence type="ECO:0000256" key="6">
    <source>
        <dbReference type="ARBA" id="ARBA00044805"/>
    </source>
</evidence>
<sequence length="523" mass="58124">MARSDTNVRFCNACNDFEVVGLPRLYSLKQTLDEFSSDLAKSEELRGQVGECSPSIYPPLRRLWQKIVDQQLLAEPDASRAIQDLCWSLAKFTRNFVAGIPHNQLLAFENEPDIRRLIHHYTSFSVIQHEDPFAVTRMLAQTLSNMVTANETLVSQLWDLYIGLPEEQNILIRLLASPDDGSVVSTLVLVLNCIHGNNRRSGMLASNPVGTRICKTIFERINSSFEAEDDTIVPKTFEMGYHVFVRLLEAGYFPDLYANLAIEGEVIAPHQTTLLKVQDSYLQSPPSGALSTETIGGLTPFTISTFFTLSSYTQRAIEKFIGSPSHDGQPAPVTTRNELDLVLPKVCEALVLLSQCLVSVALQVAEHRAAPQYESVTALLDGKISAEGQGLVESVISTLGLLDTFLPRINFGKAVPSIPGQTLDETPDSTGFQYVKRDLVRLLGVLCHDNKTVQDRIRGCGGVPIMMNMCVMDERNPFLREHAILALRNLLHGNAENQAVVEEIKPMWTWDTDGTLRERPASR</sequence>
<evidence type="ECO:0000256" key="4">
    <source>
        <dbReference type="ARBA" id="ARBA00044746"/>
    </source>
</evidence>
<gene>
    <name evidence="8" type="ORF">JAAARDRAFT_31036</name>
</gene>
<dbReference type="PANTHER" id="PTHR13255:SF0">
    <property type="entry name" value="ATAXIN-10"/>
    <property type="match status" value="1"/>
</dbReference>
<dbReference type="EMBL" id="KL197712">
    <property type="protein sequence ID" value="KDQ61580.1"/>
    <property type="molecule type" value="Genomic_DNA"/>
</dbReference>
<proteinExistence type="inferred from homology"/>
<evidence type="ECO:0000256" key="5">
    <source>
        <dbReference type="ARBA" id="ARBA00044801"/>
    </source>
</evidence>
<comment type="function">
    <text evidence="4">May play a role in the regulation of cytokinesis.</text>
</comment>
<evidence type="ECO:0000256" key="2">
    <source>
        <dbReference type="ARBA" id="ARBA00022618"/>
    </source>
</evidence>
<keyword evidence="2" id="KW-0132">Cell division</keyword>
<evidence type="ECO:0000256" key="1">
    <source>
        <dbReference type="ARBA" id="ARBA00008384"/>
    </source>
</evidence>
<dbReference type="PANTHER" id="PTHR13255">
    <property type="entry name" value="ATAXIN-10"/>
    <property type="match status" value="1"/>
</dbReference>
<protein>
    <recommendedName>
        <fullName evidence="5">Ataxin-10 homolog</fullName>
    </recommendedName>
    <alternativeName>
        <fullName evidence="6">Copper transport protein 86</fullName>
    </alternativeName>
</protein>
<evidence type="ECO:0000256" key="3">
    <source>
        <dbReference type="ARBA" id="ARBA00023306"/>
    </source>
</evidence>
<dbReference type="OrthoDB" id="379794at2759"/>
<dbReference type="InterPro" id="IPR011989">
    <property type="entry name" value="ARM-like"/>
</dbReference>
<dbReference type="InterPro" id="IPR019156">
    <property type="entry name" value="Ataxin-10_domain"/>
</dbReference>
<dbReference type="Pfam" id="PF09759">
    <property type="entry name" value="Atx10homo_assoc"/>
    <property type="match status" value="1"/>
</dbReference>
<feature type="domain" description="Ataxin-10" evidence="7">
    <location>
        <begin position="435"/>
        <end position="510"/>
    </location>
</feature>
<dbReference type="InParanoid" id="A0A067Q5Y1"/>
<evidence type="ECO:0000313" key="9">
    <source>
        <dbReference type="Proteomes" id="UP000027265"/>
    </source>
</evidence>
<dbReference type="GO" id="GO:0051301">
    <property type="term" value="P:cell division"/>
    <property type="evidence" value="ECO:0007669"/>
    <property type="project" value="UniProtKB-KW"/>
</dbReference>
<dbReference type="InterPro" id="IPR051374">
    <property type="entry name" value="Ataxin-10/CTR86_families"/>
</dbReference>
<dbReference type="GO" id="GO:0005829">
    <property type="term" value="C:cytosol"/>
    <property type="evidence" value="ECO:0007669"/>
    <property type="project" value="TreeGrafter"/>
</dbReference>
<dbReference type="STRING" id="933084.A0A067Q5Y1"/>
<reference evidence="9" key="1">
    <citation type="journal article" date="2014" name="Proc. Natl. Acad. Sci. U.S.A.">
        <title>Extensive sampling of basidiomycete genomes demonstrates inadequacy of the white-rot/brown-rot paradigm for wood decay fungi.</title>
        <authorList>
            <person name="Riley R."/>
            <person name="Salamov A.A."/>
            <person name="Brown D.W."/>
            <person name="Nagy L.G."/>
            <person name="Floudas D."/>
            <person name="Held B.W."/>
            <person name="Levasseur A."/>
            <person name="Lombard V."/>
            <person name="Morin E."/>
            <person name="Otillar R."/>
            <person name="Lindquist E.A."/>
            <person name="Sun H."/>
            <person name="LaButti K.M."/>
            <person name="Schmutz J."/>
            <person name="Jabbour D."/>
            <person name="Luo H."/>
            <person name="Baker S.E."/>
            <person name="Pisabarro A.G."/>
            <person name="Walton J.D."/>
            <person name="Blanchette R.A."/>
            <person name="Henrissat B."/>
            <person name="Martin F."/>
            <person name="Cullen D."/>
            <person name="Hibbett D.S."/>
            <person name="Grigoriev I.V."/>
        </authorList>
    </citation>
    <scope>NUCLEOTIDE SEQUENCE [LARGE SCALE GENOMIC DNA]</scope>
    <source>
        <strain evidence="9">MUCL 33604</strain>
    </source>
</reference>
<keyword evidence="3" id="KW-0131">Cell cycle</keyword>
<dbReference type="SUPFAM" id="SSF48371">
    <property type="entry name" value="ARM repeat"/>
    <property type="match status" value="1"/>
</dbReference>
<name>A0A067Q5Y1_9AGAM</name>
<dbReference type="InterPro" id="IPR016024">
    <property type="entry name" value="ARM-type_fold"/>
</dbReference>
<evidence type="ECO:0000313" key="8">
    <source>
        <dbReference type="EMBL" id="KDQ61580.1"/>
    </source>
</evidence>
<evidence type="ECO:0000259" key="7">
    <source>
        <dbReference type="Pfam" id="PF09759"/>
    </source>
</evidence>
<comment type="similarity">
    <text evidence="1">Belongs to the ataxin-10 family.</text>
</comment>
<dbReference type="Gene3D" id="1.25.10.10">
    <property type="entry name" value="Leucine-rich Repeat Variant"/>
    <property type="match status" value="1"/>
</dbReference>
<accession>A0A067Q5Y1</accession>
<dbReference type="HOGENOM" id="CLU_039868_0_0_1"/>